<evidence type="ECO:0000313" key="16">
    <source>
        <dbReference type="RefSeq" id="XP_039127366.1"/>
    </source>
</evidence>
<keyword evidence="8" id="KW-1185">Reference proteome</keyword>
<keyword evidence="3 6" id="KW-0853">WD repeat</keyword>
<dbReference type="Pfam" id="PF23627">
    <property type="entry name" value="LisH_WDR26"/>
    <property type="match status" value="1"/>
</dbReference>
<reference evidence="9 10" key="1">
    <citation type="submission" date="2025-04" db="UniProtKB">
        <authorList>
            <consortium name="RefSeq"/>
        </authorList>
    </citation>
    <scope>IDENTIFICATION</scope>
</reference>
<dbReference type="AlphaFoldDB" id="A0AB40BIY4"/>
<accession>A0AB40BIY4</accession>
<evidence type="ECO:0000313" key="12">
    <source>
        <dbReference type="RefSeq" id="XP_039127362.1"/>
    </source>
</evidence>
<dbReference type="FunFam" id="2.130.10.10:FF:000087">
    <property type="entry name" value="WD repeat-containing protein 26 homolog"/>
    <property type="match status" value="1"/>
</dbReference>
<dbReference type="RefSeq" id="XP_039127363.1">
    <property type="nucleotide sequence ID" value="XM_039271429.1"/>
</dbReference>
<evidence type="ECO:0000313" key="9">
    <source>
        <dbReference type="RefSeq" id="XP_039127359.1"/>
    </source>
</evidence>
<evidence type="ECO:0000256" key="5">
    <source>
        <dbReference type="ARBA" id="ARBA00065067"/>
    </source>
</evidence>
<dbReference type="PROSITE" id="PS50897">
    <property type="entry name" value="CTLH"/>
    <property type="match status" value="1"/>
</dbReference>
<dbReference type="PRINTS" id="PR00320">
    <property type="entry name" value="GPROTEINBRPT"/>
</dbReference>
<dbReference type="PROSITE" id="PS00678">
    <property type="entry name" value="WD_REPEATS_1"/>
    <property type="match status" value="1"/>
</dbReference>
<dbReference type="InterPro" id="IPR051350">
    <property type="entry name" value="WD_repeat-ST_regulator"/>
</dbReference>
<dbReference type="PROSITE" id="PS50082">
    <property type="entry name" value="WD_REPEATS_2"/>
    <property type="match status" value="4"/>
</dbReference>
<dbReference type="RefSeq" id="XP_039127359.1">
    <property type="nucleotide sequence ID" value="XM_039271425.1"/>
</dbReference>
<dbReference type="InterPro" id="IPR036322">
    <property type="entry name" value="WD40_repeat_dom_sf"/>
</dbReference>
<dbReference type="PANTHER" id="PTHR22838:SF0">
    <property type="entry name" value="WD REPEAT-CONTAINING PROTEIN 26"/>
    <property type="match status" value="1"/>
</dbReference>
<dbReference type="RefSeq" id="XP_039127361.1">
    <property type="nucleotide sequence ID" value="XM_039271427.1"/>
</dbReference>
<feature type="repeat" description="WD" evidence="6">
    <location>
        <begin position="312"/>
        <end position="353"/>
    </location>
</feature>
<proteinExistence type="predicted"/>
<dbReference type="PANTHER" id="PTHR22838">
    <property type="entry name" value="WD REPEAT PROTEIN 26-RELATED"/>
    <property type="match status" value="1"/>
</dbReference>
<dbReference type="InterPro" id="IPR020472">
    <property type="entry name" value="WD40_PAC1"/>
</dbReference>
<dbReference type="InterPro" id="IPR006595">
    <property type="entry name" value="CTLH_C"/>
</dbReference>
<dbReference type="Gene3D" id="2.130.10.10">
    <property type="entry name" value="YVTN repeat-like/Quinoprotein amine dehydrogenase"/>
    <property type="match status" value="2"/>
</dbReference>
<dbReference type="InterPro" id="IPR006594">
    <property type="entry name" value="LisH"/>
</dbReference>
<dbReference type="GeneID" id="120263501"/>
<feature type="repeat" description="WD" evidence="6">
    <location>
        <begin position="366"/>
        <end position="388"/>
    </location>
</feature>
<dbReference type="PROSITE" id="PS50294">
    <property type="entry name" value="WD_REPEATS_REGION"/>
    <property type="match status" value="3"/>
</dbReference>
<evidence type="ECO:0000313" key="13">
    <source>
        <dbReference type="RefSeq" id="XP_039127363.1"/>
    </source>
</evidence>
<evidence type="ECO:0000256" key="4">
    <source>
        <dbReference type="ARBA" id="ARBA00022737"/>
    </source>
</evidence>
<dbReference type="RefSeq" id="XP_039127364.1">
    <property type="nucleotide sequence ID" value="XM_039271430.1"/>
</dbReference>
<dbReference type="InterPro" id="IPR019775">
    <property type="entry name" value="WD40_repeat_CS"/>
</dbReference>
<evidence type="ECO:0000313" key="14">
    <source>
        <dbReference type="RefSeq" id="XP_039127364.1"/>
    </source>
</evidence>
<dbReference type="PROSITE" id="PS50896">
    <property type="entry name" value="LISH"/>
    <property type="match status" value="1"/>
</dbReference>
<dbReference type="SUPFAM" id="SSF50978">
    <property type="entry name" value="WD40 repeat-like"/>
    <property type="match status" value="1"/>
</dbReference>
<evidence type="ECO:0000256" key="1">
    <source>
        <dbReference type="ARBA" id="ARBA00004496"/>
    </source>
</evidence>
<comment type="subcellular location">
    <subcellularLocation>
        <location evidence="1">Cytoplasm</location>
    </subcellularLocation>
</comment>
<dbReference type="RefSeq" id="XP_039127362.1">
    <property type="nucleotide sequence ID" value="XM_039271428.1"/>
</dbReference>
<comment type="subunit">
    <text evidence="5">Interacts with RANBPM.</text>
</comment>
<evidence type="ECO:0000313" key="8">
    <source>
        <dbReference type="Proteomes" id="UP001515500"/>
    </source>
</evidence>
<evidence type="ECO:0000256" key="6">
    <source>
        <dbReference type="PROSITE-ProRule" id="PRU00221"/>
    </source>
</evidence>
<evidence type="ECO:0000313" key="15">
    <source>
        <dbReference type="RefSeq" id="XP_039127365.1"/>
    </source>
</evidence>
<evidence type="ECO:0000256" key="3">
    <source>
        <dbReference type="ARBA" id="ARBA00022574"/>
    </source>
</evidence>
<dbReference type="CDD" id="cd00200">
    <property type="entry name" value="WD40"/>
    <property type="match status" value="1"/>
</dbReference>
<feature type="repeat" description="WD" evidence="6">
    <location>
        <begin position="524"/>
        <end position="559"/>
    </location>
</feature>
<dbReference type="RefSeq" id="XP_039127366.1">
    <property type="nucleotide sequence ID" value="XM_039271432.1"/>
</dbReference>
<feature type="domain" description="CTLH" evidence="7">
    <location>
        <begin position="94"/>
        <end position="151"/>
    </location>
</feature>
<dbReference type="SMART" id="SM00320">
    <property type="entry name" value="WD40"/>
    <property type="match status" value="6"/>
</dbReference>
<dbReference type="RefSeq" id="XP_039127365.1">
    <property type="nucleotide sequence ID" value="XM_039271431.1"/>
</dbReference>
<dbReference type="InterPro" id="IPR001680">
    <property type="entry name" value="WD40_rpt"/>
</dbReference>
<sequence>MGGVDVDEPPSKRVKVSSLELGSLSNTLSPLEPTGPLGGLMARHLPSQGNEDMVGSKGLIKRVEFVRIITKALYSLGYEGTGALLEEESGIHMHSAAVKLFRKQVLDGNWDGSVAALQKIGLSDDNILRSASFKILERKFLELVEKDKVMDAINTLRYEIAPLNIDKKRMHELCSCMISPSQHGLLGFDNLSGEATNSRWELLQELQKLLPPSVMIPERRLEHLVEQALNVQRNACYLHNALDSSLSLFVDHHCGKDQIPSRTAQVLQAHNDEVWFIQFSNNGRFLASSSIDKTAIIWEVHEDGGVLLKHTLNGHDRPVTMVAWSPDDKQLLTCGLEENVRRWDVHTGNCLHIYGKSGLGLISCGWFPDGEHFFTGVSDKTICMWDLDGKEIECWKGQRTTKTSDMAVTKDGKRIIILCRETGILLLDKETKLEQLIEEDQIITSFSLSKDDKYLLVNLINQEIHLWSILEDPELIIKYRGHKRSRFLVTSCFGGFEQAFIASGSEDSQVYIWHRNTGDLIWALPGHSGAVNCVSWNPTNPHMLASASDDRTIRIWGVNQVNLKCKEVHSNGSNGISHHCNGNIKW</sequence>
<name>A0AB40BIY4_DIOCR</name>
<evidence type="ECO:0000313" key="11">
    <source>
        <dbReference type="RefSeq" id="XP_039127361.1"/>
    </source>
</evidence>
<evidence type="ECO:0000313" key="10">
    <source>
        <dbReference type="RefSeq" id="XP_039127360.1"/>
    </source>
</evidence>
<feature type="repeat" description="WD" evidence="6">
    <location>
        <begin position="267"/>
        <end position="300"/>
    </location>
</feature>
<keyword evidence="4" id="KW-0677">Repeat</keyword>
<protein>
    <submittedName>
        <fullName evidence="9 10">WD repeat-containing protein 26 homolog isoform X1</fullName>
    </submittedName>
</protein>
<gene>
    <name evidence="9 10 11 12 13 14 15 16" type="primary">LOC120263501</name>
</gene>
<dbReference type="RefSeq" id="XP_039127360.1">
    <property type="nucleotide sequence ID" value="XM_039271426.1"/>
</dbReference>
<dbReference type="InterPro" id="IPR015943">
    <property type="entry name" value="WD40/YVTN_repeat-like_dom_sf"/>
</dbReference>
<dbReference type="Pfam" id="PF00400">
    <property type="entry name" value="WD40"/>
    <property type="match status" value="5"/>
</dbReference>
<dbReference type="Proteomes" id="UP001515500">
    <property type="component" value="Chromosome 6"/>
</dbReference>
<organism evidence="8 15">
    <name type="scientific">Dioscorea cayennensis subsp. rotundata</name>
    <name type="common">White Guinea yam</name>
    <name type="synonym">Dioscorea rotundata</name>
    <dbReference type="NCBI Taxonomy" id="55577"/>
    <lineage>
        <taxon>Eukaryota</taxon>
        <taxon>Viridiplantae</taxon>
        <taxon>Streptophyta</taxon>
        <taxon>Embryophyta</taxon>
        <taxon>Tracheophyta</taxon>
        <taxon>Spermatophyta</taxon>
        <taxon>Magnoliopsida</taxon>
        <taxon>Liliopsida</taxon>
        <taxon>Dioscoreales</taxon>
        <taxon>Dioscoreaceae</taxon>
        <taxon>Dioscorea</taxon>
    </lineage>
</organism>
<evidence type="ECO:0000259" key="7">
    <source>
        <dbReference type="PROSITE" id="PS50897"/>
    </source>
</evidence>
<evidence type="ECO:0000256" key="2">
    <source>
        <dbReference type="ARBA" id="ARBA00022490"/>
    </source>
</evidence>
<keyword evidence="2" id="KW-0963">Cytoplasm</keyword>
<dbReference type="SMART" id="SM00668">
    <property type="entry name" value="CTLH"/>
    <property type="match status" value="1"/>
</dbReference>
<dbReference type="GO" id="GO:0005737">
    <property type="term" value="C:cytoplasm"/>
    <property type="evidence" value="ECO:0007669"/>
    <property type="project" value="UniProtKB-SubCell"/>
</dbReference>